<name>A0A5A7N460_9PROT</name>
<dbReference type="EMBL" id="BKCN01000002">
    <property type="protein sequence ID" value="GER03052.1"/>
    <property type="molecule type" value="Genomic_DNA"/>
</dbReference>
<dbReference type="AlphaFoldDB" id="A0A5A7N460"/>
<accession>A0A5A7N460</accession>
<keyword evidence="2" id="KW-1185">Reference proteome</keyword>
<evidence type="ECO:0000313" key="1">
    <source>
        <dbReference type="EMBL" id="GER03052.1"/>
    </source>
</evidence>
<proteinExistence type="predicted"/>
<reference evidence="1 2" key="1">
    <citation type="submission" date="2019-09" db="EMBL/GenBank/DDBJ databases">
        <title>NBRP : Genome information of microbial organism related human and environment.</title>
        <authorList>
            <person name="Hattori M."/>
            <person name="Oshima K."/>
            <person name="Inaba H."/>
            <person name="Suda W."/>
            <person name="Sakamoto M."/>
            <person name="Iino T."/>
            <person name="Kitahara M."/>
            <person name="Oshida Y."/>
            <person name="Iida T."/>
            <person name="Kudo T."/>
            <person name="Itoh T."/>
            <person name="Ohkuma M."/>
        </authorList>
    </citation>
    <scope>NUCLEOTIDE SEQUENCE [LARGE SCALE GENOMIC DNA]</scope>
    <source>
        <strain evidence="1 2">Q-1</strain>
    </source>
</reference>
<comment type="caution">
    <text evidence="1">The sequence shown here is derived from an EMBL/GenBank/DDBJ whole genome shotgun (WGS) entry which is preliminary data.</text>
</comment>
<dbReference type="RefSeq" id="WP_150006803.1">
    <property type="nucleotide sequence ID" value="NZ_BKCN01000002.1"/>
</dbReference>
<organism evidence="1 2">
    <name type="scientific">Iodidimonas nitroreducens</name>
    <dbReference type="NCBI Taxonomy" id="1236968"/>
    <lineage>
        <taxon>Bacteria</taxon>
        <taxon>Pseudomonadati</taxon>
        <taxon>Pseudomonadota</taxon>
        <taxon>Alphaproteobacteria</taxon>
        <taxon>Iodidimonadales</taxon>
        <taxon>Iodidimonadaceae</taxon>
        <taxon>Iodidimonas</taxon>
    </lineage>
</organism>
<sequence>MIAPDEQAVICVDDVPEGFARQMPDLGGCPLYQAKTPHNPYRIRAFTTFGRKPTIIIGSPYTANPFPLWIGIWLHEHFHQYQMTMTDYQKRAEALMLADEGDENGAWMSDFPFPYADQKVQKAFQLLSESLAAALAASDQARRLDLLHIHLDALEHFKNISGEKAARWAAFTAWQEGTANYFEMKILQLAAQEPGAIFAEAPSRPDTAEFKRSSDRQYNKMIASLKSADLGEQKSLAFYALGAGQSFLLDDLDADWHKDYRNRPFDLEPLLREALSKARS</sequence>
<protein>
    <submittedName>
        <fullName evidence="1">Uncharacterized protein</fullName>
    </submittedName>
</protein>
<dbReference type="Proteomes" id="UP000324996">
    <property type="component" value="Unassembled WGS sequence"/>
</dbReference>
<gene>
    <name evidence="1" type="ORF">JCM17846_07340</name>
</gene>
<evidence type="ECO:0000313" key="2">
    <source>
        <dbReference type="Proteomes" id="UP000324996"/>
    </source>
</evidence>